<dbReference type="STRING" id="1213857.A0A484F7Q3"/>
<reference evidence="9" key="1">
    <citation type="journal article" date="2013" name="New Phytol.">
        <title>Comparative genomic and transcriptomic analyses reveal the hemibiotrophic stage shift of Colletotrichum fungi.</title>
        <authorList>
            <person name="Gan P."/>
            <person name="Ikeda K."/>
            <person name="Irieda H."/>
            <person name="Narusaka M."/>
            <person name="O'Connell R.J."/>
            <person name="Narusaka Y."/>
            <person name="Takano Y."/>
            <person name="Kubo Y."/>
            <person name="Shirasu K."/>
        </authorList>
    </citation>
    <scope>NUCLEOTIDE SEQUENCE [LARGE SCALE GENOMIC DNA]</scope>
    <source>
        <strain evidence="9">104-T / ATCC 96160 / CBS 514.97 / LARS 414 / MAFF 240422</strain>
    </source>
</reference>
<dbReference type="GO" id="GO:0005506">
    <property type="term" value="F:iron ion binding"/>
    <property type="evidence" value="ECO:0007669"/>
    <property type="project" value="InterPro"/>
</dbReference>
<keyword evidence="9" id="KW-1185">Reference proteome</keyword>
<dbReference type="OrthoDB" id="69177at2759"/>
<dbReference type="PANTHER" id="PTHR10869">
    <property type="entry name" value="PROLYL 4-HYDROXYLASE ALPHA SUBUNIT"/>
    <property type="match status" value="1"/>
</dbReference>
<dbReference type="GO" id="GO:0031418">
    <property type="term" value="F:L-ascorbic acid binding"/>
    <property type="evidence" value="ECO:0007669"/>
    <property type="project" value="InterPro"/>
</dbReference>
<comment type="cofactor">
    <cofactor evidence="1">
        <name>L-ascorbate</name>
        <dbReference type="ChEBI" id="CHEBI:38290"/>
    </cofactor>
</comment>
<keyword evidence="4" id="KW-0560">Oxidoreductase</keyword>
<dbReference type="Gene3D" id="2.60.120.620">
    <property type="entry name" value="q2cbj1_9rhob like domain"/>
    <property type="match status" value="1"/>
</dbReference>
<feature type="domain" description="Prolyl 4-hydroxylase alpha subunit" evidence="7">
    <location>
        <begin position="102"/>
        <end position="312"/>
    </location>
</feature>
<feature type="region of interest" description="Disordered" evidence="6">
    <location>
        <begin position="53"/>
        <end position="76"/>
    </location>
</feature>
<dbReference type="GO" id="GO:0004656">
    <property type="term" value="F:procollagen-proline 4-dioxygenase activity"/>
    <property type="evidence" value="ECO:0007669"/>
    <property type="project" value="TreeGrafter"/>
</dbReference>
<protein>
    <recommendedName>
        <fullName evidence="7">Prolyl 4-hydroxylase alpha subunit domain-containing protein</fullName>
    </recommendedName>
</protein>
<evidence type="ECO:0000256" key="4">
    <source>
        <dbReference type="ARBA" id="ARBA00023002"/>
    </source>
</evidence>
<evidence type="ECO:0000313" key="9">
    <source>
        <dbReference type="Proteomes" id="UP000014480"/>
    </source>
</evidence>
<proteinExistence type="predicted"/>
<keyword evidence="3" id="KW-0223">Dioxygenase</keyword>
<keyword evidence="5" id="KW-0408">Iron</keyword>
<dbReference type="InterPro" id="IPR045054">
    <property type="entry name" value="P4HA-like"/>
</dbReference>
<dbReference type="SMART" id="SM00702">
    <property type="entry name" value="P4Hc"/>
    <property type="match status" value="1"/>
</dbReference>
<comment type="caution">
    <text evidence="8">The sequence shown here is derived from an EMBL/GenBank/DDBJ whole genome shotgun (WGS) entry which is preliminary data.</text>
</comment>
<name>A0A484F7Q3_COLOR</name>
<dbReference type="SUPFAM" id="SSF51197">
    <property type="entry name" value="Clavaminate synthase-like"/>
    <property type="match status" value="1"/>
</dbReference>
<accession>A0A484F7Q3</accession>
<dbReference type="InterPro" id="IPR044862">
    <property type="entry name" value="Pro_4_hyd_alph_FE2OG_OXY"/>
</dbReference>
<evidence type="ECO:0000256" key="5">
    <source>
        <dbReference type="ARBA" id="ARBA00023004"/>
    </source>
</evidence>
<dbReference type="GO" id="GO:0005783">
    <property type="term" value="C:endoplasmic reticulum"/>
    <property type="evidence" value="ECO:0007669"/>
    <property type="project" value="TreeGrafter"/>
</dbReference>
<evidence type="ECO:0000313" key="8">
    <source>
        <dbReference type="EMBL" id="TDZ14184.1"/>
    </source>
</evidence>
<evidence type="ECO:0000256" key="6">
    <source>
        <dbReference type="SAM" id="MobiDB-lite"/>
    </source>
</evidence>
<dbReference type="InterPro" id="IPR006620">
    <property type="entry name" value="Pro_4_hyd_alph"/>
</dbReference>
<evidence type="ECO:0000256" key="2">
    <source>
        <dbReference type="ARBA" id="ARBA00022723"/>
    </source>
</evidence>
<keyword evidence="2" id="KW-0479">Metal-binding</keyword>
<dbReference type="PANTHER" id="PTHR10869:SF241">
    <property type="entry name" value="FE2OG DIOXYGENASE DOMAIN-CONTAINING PROTEIN"/>
    <property type="match status" value="1"/>
</dbReference>
<reference evidence="9" key="2">
    <citation type="journal article" date="2019" name="Mol. Plant Microbe Interact.">
        <title>Genome sequence resources for four phytopathogenic fungi from the Colletotrichum orbiculare species complex.</title>
        <authorList>
            <person name="Gan P."/>
            <person name="Tsushima A."/>
            <person name="Narusaka M."/>
            <person name="Narusaka Y."/>
            <person name="Takano Y."/>
            <person name="Kubo Y."/>
            <person name="Shirasu K."/>
        </authorList>
    </citation>
    <scope>GENOME REANNOTATION</scope>
    <source>
        <strain evidence="9">104-T / ATCC 96160 / CBS 514.97 / LARS 414 / MAFF 240422</strain>
    </source>
</reference>
<gene>
    <name evidence="8" type="ORF">Cob_v012889</name>
</gene>
<evidence type="ECO:0000256" key="1">
    <source>
        <dbReference type="ARBA" id="ARBA00001961"/>
    </source>
</evidence>
<evidence type="ECO:0000256" key="3">
    <source>
        <dbReference type="ARBA" id="ARBA00022964"/>
    </source>
</evidence>
<dbReference type="Pfam" id="PF13640">
    <property type="entry name" value="2OG-FeII_Oxy_3"/>
    <property type="match status" value="1"/>
</dbReference>
<sequence>MRTLGQNQKTTTQTLTCLLHQTDPAACAKMLALGRKIFPNTLTRSHHTVQFIRHKSTQKTHTSYESKDVPIPADFLTSPPPGPVTLTRVDWPSTALPENGTRYAVVLDNVLTSDECAQLLRMAEASAAGEREPWQPAMVNIGPGWEVLEPHYRNSDRIIWDEQTVADRLWERCALAPGLREELADMKKQGRKGPVGWKFERFNKRLRFLKYQEGQFFRPHCDGEYTETTDDDSVLRTHYTVHLYLNDSVAEVGEDKAGLVGGATSFLSSDEKRKVDVNPKAGRVLIFQHTMLYHSGDDVLAGTKYTMRTDILYKMVCLMALFEKKSLVLAYCQFKDSPS</sequence>
<evidence type="ECO:0000259" key="7">
    <source>
        <dbReference type="SMART" id="SM00702"/>
    </source>
</evidence>
<dbReference type="AlphaFoldDB" id="A0A484F7Q3"/>
<organism evidence="8 9">
    <name type="scientific">Colletotrichum orbiculare (strain 104-T / ATCC 96160 / CBS 514.97 / LARS 414 / MAFF 240422)</name>
    <name type="common">Cucumber anthracnose fungus</name>
    <name type="synonym">Colletotrichum lagenarium</name>
    <dbReference type="NCBI Taxonomy" id="1213857"/>
    <lineage>
        <taxon>Eukaryota</taxon>
        <taxon>Fungi</taxon>
        <taxon>Dikarya</taxon>
        <taxon>Ascomycota</taxon>
        <taxon>Pezizomycotina</taxon>
        <taxon>Sordariomycetes</taxon>
        <taxon>Hypocreomycetidae</taxon>
        <taxon>Glomerellales</taxon>
        <taxon>Glomerellaceae</taxon>
        <taxon>Colletotrichum</taxon>
        <taxon>Colletotrichum orbiculare species complex</taxon>
    </lineage>
</organism>
<dbReference type="Proteomes" id="UP000014480">
    <property type="component" value="Unassembled WGS sequence"/>
</dbReference>
<dbReference type="EMBL" id="AMCV02000056">
    <property type="protein sequence ID" value="TDZ14184.1"/>
    <property type="molecule type" value="Genomic_DNA"/>
</dbReference>